<dbReference type="FunFam" id="1.25.40.180:FF:000012">
    <property type="entry name" value="Ccr4-Not transcription complex subunit"/>
    <property type="match status" value="1"/>
</dbReference>
<evidence type="ECO:0000256" key="7">
    <source>
        <dbReference type="ARBA" id="ARBA00074459"/>
    </source>
</evidence>
<dbReference type="GO" id="GO:0000289">
    <property type="term" value="P:nuclear-transcribed mRNA poly(A) tail shortening"/>
    <property type="evidence" value="ECO:0007669"/>
    <property type="project" value="UniProtKB-ARBA"/>
</dbReference>
<evidence type="ECO:0000259" key="14">
    <source>
        <dbReference type="Pfam" id="PF25097"/>
    </source>
</evidence>
<feature type="region of interest" description="Disordered" evidence="8">
    <location>
        <begin position="1316"/>
        <end position="1338"/>
    </location>
</feature>
<gene>
    <name evidence="15" type="ORF">UCRPC4_g01427</name>
</gene>
<dbReference type="PANTHER" id="PTHR13162:SF8">
    <property type="entry name" value="CCR4-NOT TRANSCRIPTION COMPLEX SUBUNIT 1"/>
    <property type="match status" value="1"/>
</dbReference>
<comment type="function">
    <text evidence="6">Acts as a component of the CCR4-NOT core complex, which in the nucleus seems to be a general transcription factor, and in the cytoplasm the major mRNA deadenylase involved in mRNA turnover. The NOT protein subcomplex negatively regulates the basal and activated transcription of many genes. Preferentially affects TC-type TATA element-dependent transcription. Could directly or indirectly inhibit component(s) of the general transcription machinery.</text>
</comment>
<evidence type="ECO:0000256" key="2">
    <source>
        <dbReference type="ARBA" id="ARBA00022491"/>
    </source>
</evidence>
<dbReference type="InterPro" id="IPR032194">
    <property type="entry name" value="CNOT1_HEAT"/>
</dbReference>
<comment type="subcellular location">
    <subcellularLocation>
        <location evidence="1">Nucleus</location>
    </subcellularLocation>
</comment>
<evidence type="ECO:0000313" key="15">
    <source>
        <dbReference type="EMBL" id="KKY26736.1"/>
    </source>
</evidence>
<keyword evidence="16" id="KW-1185">Reference proteome</keyword>
<feature type="domain" description="CCR4-NOT transcription complex subunit 1 CAF1-binding" evidence="11">
    <location>
        <begin position="810"/>
        <end position="1028"/>
    </location>
</feature>
<dbReference type="Pfam" id="PF16418">
    <property type="entry name" value="CNOT1_HEAT"/>
    <property type="match status" value="1"/>
</dbReference>
<evidence type="ECO:0000256" key="5">
    <source>
        <dbReference type="ARBA" id="ARBA00023242"/>
    </source>
</evidence>
<evidence type="ECO:0000259" key="11">
    <source>
        <dbReference type="Pfam" id="PF16415"/>
    </source>
</evidence>
<dbReference type="Gene3D" id="1.25.40.800">
    <property type="match status" value="1"/>
</dbReference>
<dbReference type="InterPro" id="IPR032191">
    <property type="entry name" value="CNOT1_CAF1_bind"/>
</dbReference>
<evidence type="ECO:0000259" key="13">
    <source>
        <dbReference type="Pfam" id="PF16418"/>
    </source>
</evidence>
<dbReference type="Proteomes" id="UP000053317">
    <property type="component" value="Unassembled WGS sequence"/>
</dbReference>
<dbReference type="InterPro" id="IPR038535">
    <property type="entry name" value="CNOT1_TTP_bind_sf"/>
</dbReference>
<dbReference type="OrthoDB" id="1933107at2759"/>
<dbReference type="Pfam" id="PF25097">
    <property type="entry name" value="ARM_Cnot1"/>
    <property type="match status" value="1"/>
</dbReference>
<dbReference type="Pfam" id="PF12842">
    <property type="entry name" value="DUF3819"/>
    <property type="match status" value="1"/>
</dbReference>
<evidence type="ECO:0000259" key="12">
    <source>
        <dbReference type="Pfam" id="PF16417"/>
    </source>
</evidence>
<keyword evidence="3" id="KW-0805">Transcription regulation</keyword>
<evidence type="ECO:0000313" key="16">
    <source>
        <dbReference type="Proteomes" id="UP000053317"/>
    </source>
</evidence>
<dbReference type="Gene3D" id="1.25.40.180">
    <property type="match status" value="1"/>
</dbReference>
<evidence type="ECO:0000256" key="4">
    <source>
        <dbReference type="ARBA" id="ARBA00023163"/>
    </source>
</evidence>
<feature type="domain" description="CCR4-NOT transcription complex subunit 1" evidence="10">
    <location>
        <begin position="1095"/>
        <end position="1235"/>
    </location>
</feature>
<evidence type="ECO:0000259" key="10">
    <source>
        <dbReference type="Pfam" id="PF12842"/>
    </source>
</evidence>
<sequence length="2092" mass="234564">MDVFSKYFRRLVSGNAAQIFPGSKNDGNSGSYQLLVDEMNKILRDPAQASKIVEAIETADGDIFRDFDLTTFIEHFHQDPIVDGVVALAFTQSSRADLRHKASSYFSQISSNFLRSLTIPRDSTKELNPTVLATFVESLVANPPVGLGEEFKVQLIASIRHRYNELMDDIPEDLSSALQLLSISSSALALLRPLQKAGSRATASPETVDELLNSIDMASLSPEDVSTALLLTSLSSNFKSFNTNLFVNVIRSRLPTLNWQAVIEGFDQRGLGATGLQIESRQLATLINALLPVAEENENVDIQAMWGGKWRNPNTQLSFLKAFLFMNHGDVDILNIPGFRMSFSPELFAGASESIIAQAEAATKTTFNSLDAVTAVLDIVSEANAAEVRKILEHDLATFVVSAARVPGDWNPLQHALMTMSFNYFLMKMNDSYTFALDGAWRQNQVWVINCLVDAFSQDPMQTEPILDLAQELGWTDELLTLNSPFALDLACLLHKRDNIDFDNWLRKFADRQGDIGTFLIKYLRIKADDEIRVQRKEQPAPRSVSLAVKTVFSLLLTAEDFVTDEEILMPMQRMCLATYPRLVNFGEGFDDMIEANGMNGNALPEETDKQMQDLFGKMYREEAPIREILELMRRYKTSHDQGEQDLFACIVHGLFDEYHCYHEYPADALMKTAVMFGGIINFRLISGIPMKVGLGLILDAVREHEPHESMFKFGVEAIEQLTSRLPEWVGFCSLLAQIPTLANTPIAQRAQEILLEQGRNATADNATNGINGHQRDAFDMGSGSGDIPTMNTLRSFRSLHIDPPRSGRFADPPEDIQEKVLFTLNNISKDNFEEKLHELQGSLKEEYYQWFAGYLVEQRVKLEPNYQALYLEVLDVIGNKTLFDEVLRETYVSSIRMINSESTINSSPDRALLRNLGGWLGLITIARDKPIKHKNIYFKELLIEGWQTQRLIVVLPFTCRVLLQAAHSKVFKPPNPWLMDIIGLLLELYGRDIKLNLKFEIEVLCKDLKLDLKTLKASTSLQELEEQSLQVEDELAQSTLQEYSDLGDDLGINGIGRTLRSERLSPATLMSNLPNLEAILTYPTLGNVLDQAVVKDIVTTAFSRAIAEIIGPVVERSITIASIATAQSVAKDFAMEADEEKLRSSARQMVKSLAGSLALVTCKEPLRMSITNYMRRPPEQSEHENFLPEGVIMICLNDNLDKACSYIEKAAEEKSVSEIDRHIEGQIEARRRHKATQANAPFVDPAHFNRWSTCIPEPYRQNPGGLNEQQLSVYKDFAPQARGVGPNHVANNSTDSTSRAMADVLQEPFTTMPNLSTPAEQPAMPHQTPLPQQEPRVQPALGNSTQPHINGYIDAANPQDKIQTLLSDMSGECKDTSVDHVKDLPRDSIIFTDFHKLLQLLTSSTRTTGETLARFIAEKICTTIFADLDNQLEIELMAHLLAKICSLSEAVSRDVFRWMTSQEDGHIFNIPVTIALIDAGLIEFSRIDFILTKTIAQKKPQALQLLSELMDQVLFCEEPTALRADFSSSLDAMNAWLAEEPDLPLAAEINNKLRATGVPETVKPVLTDEMRAKQDQMEYIFTEWVSLYQNPAANERMYATFMKDMHQKQTINNQEDSAMFLRLCIDACVAAFEQEAQNLMGNLSDAYLETDALAKLVILLIKLQGESNGAVKSKKATYLKSMLSLIVLVENHHQVMRGERFNQRVFYRLFSSILCEYTINGLHRTNDHQDMMIVFAEIFLALQPLYIPGFAYGWLSLISHRVFLPGILNIAEEAGWGLYAQLIKALLLYMSEQLKPAQISLVSQDLYRGCLRVLLILHHDFPEFMAENHFRLVAVLPAHCTQLRNLILSAYPSSLQELPDPFSGGLKVDRLPEMTKTPRVAGNIVAPIEDANLKALIDGVLHGQSNVDDALGQISEAISSPKIKETGLLFEPVNFDIVLLNALVIYIGQDAVTGSGNKSGRKNEAGAFDKSSPHVLLLEKLCKAVDAEGRYHLVNAIANQLRYPNSLTHYFSYVTLHLFGMEYIDQQDTEIRQQIVRVILERLIVHRPHPWGLLIVLLELDHNTAYRFWDLPFIAAAPEVGSPQFLSKSTC</sequence>
<reference evidence="15 16" key="2">
    <citation type="submission" date="2015-05" db="EMBL/GenBank/DDBJ databases">
        <authorList>
            <person name="Morales-Cruz A."/>
            <person name="Amrine K.C."/>
            <person name="Cantu D."/>
        </authorList>
    </citation>
    <scope>NUCLEOTIDE SEQUENCE [LARGE SCALE GENOMIC DNA]</scope>
    <source>
        <strain evidence="15">UCRPC4</strain>
    </source>
</reference>
<name>A0A0G2EXC5_PHACM</name>
<keyword evidence="2" id="KW-0678">Repressor</keyword>
<dbReference type="CDD" id="cd20710">
    <property type="entry name" value="NOT1_connector"/>
    <property type="match status" value="1"/>
</dbReference>
<feature type="domain" description="CCR4-NOT transcription complex subunit 1 HEAT repeat" evidence="13">
    <location>
        <begin position="417"/>
        <end position="556"/>
    </location>
</feature>
<accession>A0A0G2EXC5</accession>
<dbReference type="Pfam" id="PF04054">
    <property type="entry name" value="Not1"/>
    <property type="match status" value="1"/>
</dbReference>
<keyword evidence="4" id="KW-0804">Transcription</keyword>
<dbReference type="InterPro" id="IPR024557">
    <property type="entry name" value="CNOT1_dom_4"/>
</dbReference>
<dbReference type="Pfam" id="PF16415">
    <property type="entry name" value="CNOT1_CAF1_bind"/>
    <property type="match status" value="1"/>
</dbReference>
<dbReference type="InterPro" id="IPR040398">
    <property type="entry name" value="Not1"/>
</dbReference>
<dbReference type="GO" id="GO:0017148">
    <property type="term" value="P:negative regulation of translation"/>
    <property type="evidence" value="ECO:0007669"/>
    <property type="project" value="InterPro"/>
</dbReference>
<evidence type="ECO:0000256" key="1">
    <source>
        <dbReference type="ARBA" id="ARBA00004123"/>
    </source>
</evidence>
<dbReference type="Pfam" id="PF16417">
    <property type="entry name" value="CNOT1_TTP_bind"/>
    <property type="match status" value="1"/>
</dbReference>
<keyword evidence="5" id="KW-0539">Nucleus</keyword>
<dbReference type="GO" id="GO:0030015">
    <property type="term" value="C:CCR4-NOT core complex"/>
    <property type="evidence" value="ECO:0007669"/>
    <property type="project" value="InterPro"/>
</dbReference>
<evidence type="ECO:0000256" key="3">
    <source>
        <dbReference type="ARBA" id="ARBA00023015"/>
    </source>
</evidence>
<feature type="domain" description="CCR4-NOT transcription complex subunit 1-like NOT1 connector" evidence="14">
    <location>
        <begin position="1392"/>
        <end position="1540"/>
    </location>
</feature>
<comment type="caution">
    <text evidence="15">The sequence shown here is derived from an EMBL/GenBank/DDBJ whole genome shotgun (WGS) entry which is preliminary data.</text>
</comment>
<dbReference type="GO" id="GO:0000932">
    <property type="term" value="C:P-body"/>
    <property type="evidence" value="ECO:0007669"/>
    <property type="project" value="TreeGrafter"/>
</dbReference>
<dbReference type="InterPro" id="IPR055454">
    <property type="entry name" value="CNOT1-like_NOT1_connector"/>
</dbReference>
<feature type="domain" description="CCR4-NOT transcription complex subunit 1 TTP binding" evidence="12">
    <location>
        <begin position="599"/>
        <end position="746"/>
    </location>
</feature>
<evidence type="ECO:0000259" key="9">
    <source>
        <dbReference type="Pfam" id="PF04054"/>
    </source>
</evidence>
<dbReference type="EMBL" id="LCWF01000034">
    <property type="protein sequence ID" value="KKY26736.1"/>
    <property type="molecule type" value="Genomic_DNA"/>
</dbReference>
<evidence type="ECO:0000256" key="6">
    <source>
        <dbReference type="ARBA" id="ARBA00059181"/>
    </source>
</evidence>
<dbReference type="Gene3D" id="1.25.40.790">
    <property type="match status" value="1"/>
</dbReference>
<organism evidence="15 16">
    <name type="scientific">Phaeomoniella chlamydospora</name>
    <name type="common">Phaeoacremonium chlamydosporum</name>
    <dbReference type="NCBI Taxonomy" id="158046"/>
    <lineage>
        <taxon>Eukaryota</taxon>
        <taxon>Fungi</taxon>
        <taxon>Dikarya</taxon>
        <taxon>Ascomycota</taxon>
        <taxon>Pezizomycotina</taxon>
        <taxon>Eurotiomycetes</taxon>
        <taxon>Chaetothyriomycetidae</taxon>
        <taxon>Phaeomoniellales</taxon>
        <taxon>Phaeomoniellaceae</taxon>
        <taxon>Phaeomoniella</taxon>
    </lineage>
</organism>
<dbReference type="PANTHER" id="PTHR13162">
    <property type="entry name" value="CCR4-NOT TRANSCRIPTION COMPLEX"/>
    <property type="match status" value="1"/>
</dbReference>
<dbReference type="Gene3D" id="1.25.40.840">
    <property type="entry name" value="CCR4-NOT transcription complex subunit 1 TTP binding domain"/>
    <property type="match status" value="1"/>
</dbReference>
<reference evidence="15 16" key="1">
    <citation type="submission" date="2015-05" db="EMBL/GenBank/DDBJ databases">
        <title>Distinctive expansion of gene families associated with plant cell wall degradation and secondary metabolism in the genomes of grapevine trunk pathogens.</title>
        <authorList>
            <person name="Lawrence D.P."/>
            <person name="Travadon R."/>
            <person name="Rolshausen P.E."/>
            <person name="Baumgartner K."/>
        </authorList>
    </citation>
    <scope>NUCLEOTIDE SEQUENCE [LARGE SCALE GENOMIC DNA]</scope>
    <source>
        <strain evidence="15">UCRPC4</strain>
    </source>
</reference>
<dbReference type="InterPro" id="IPR032193">
    <property type="entry name" value="CNOT1_TTP_bind"/>
</dbReference>
<evidence type="ECO:0000256" key="8">
    <source>
        <dbReference type="SAM" id="MobiDB-lite"/>
    </source>
</evidence>
<proteinExistence type="predicted"/>
<protein>
    <recommendedName>
        <fullName evidence="7">General negative regulator of transcription subunit 1</fullName>
    </recommendedName>
</protein>
<dbReference type="GO" id="GO:0060090">
    <property type="term" value="F:molecular adaptor activity"/>
    <property type="evidence" value="ECO:0007669"/>
    <property type="project" value="TreeGrafter"/>
</dbReference>
<dbReference type="GO" id="GO:0005634">
    <property type="term" value="C:nucleus"/>
    <property type="evidence" value="ECO:0007669"/>
    <property type="project" value="UniProtKB-SubCell"/>
</dbReference>
<feature type="domain" description="CCR4-Not complex component Not1 C-terminal" evidence="9">
    <location>
        <begin position="1724"/>
        <end position="2082"/>
    </location>
</feature>
<dbReference type="InterPro" id="IPR007196">
    <property type="entry name" value="CCR4-Not_Not1_C"/>
</dbReference>